<evidence type="ECO:0000313" key="2">
    <source>
        <dbReference type="Proteomes" id="UP000253426"/>
    </source>
</evidence>
<sequence length="30" mass="3429">MDQAKTVITDMQAFDTESLKGRLGALRRYL</sequence>
<dbReference type="AlphaFoldDB" id="A0A366HTV7"/>
<gene>
    <name evidence="1" type="ORF">DES53_10167</name>
</gene>
<proteinExistence type="predicted"/>
<comment type="caution">
    <text evidence="1">The sequence shown here is derived from an EMBL/GenBank/DDBJ whole genome shotgun (WGS) entry which is preliminary data.</text>
</comment>
<keyword evidence="2" id="KW-1185">Reference proteome</keyword>
<organism evidence="1 2">
    <name type="scientific">Roseimicrobium gellanilyticum</name>
    <dbReference type="NCBI Taxonomy" id="748857"/>
    <lineage>
        <taxon>Bacteria</taxon>
        <taxon>Pseudomonadati</taxon>
        <taxon>Verrucomicrobiota</taxon>
        <taxon>Verrucomicrobiia</taxon>
        <taxon>Verrucomicrobiales</taxon>
        <taxon>Verrucomicrobiaceae</taxon>
        <taxon>Roseimicrobium</taxon>
    </lineage>
</organism>
<dbReference type="EMBL" id="QNRR01000001">
    <property type="protein sequence ID" value="RBP47270.1"/>
    <property type="molecule type" value="Genomic_DNA"/>
</dbReference>
<accession>A0A366HTV7</accession>
<dbReference type="Proteomes" id="UP000253426">
    <property type="component" value="Unassembled WGS sequence"/>
</dbReference>
<evidence type="ECO:0000313" key="1">
    <source>
        <dbReference type="EMBL" id="RBP47270.1"/>
    </source>
</evidence>
<name>A0A366HTV7_9BACT</name>
<protein>
    <submittedName>
        <fullName evidence="1">Uncharacterized protein</fullName>
    </submittedName>
</protein>
<reference evidence="1 2" key="1">
    <citation type="submission" date="2018-06" db="EMBL/GenBank/DDBJ databases">
        <title>Genomic Encyclopedia of Type Strains, Phase IV (KMG-IV): sequencing the most valuable type-strain genomes for metagenomic binning, comparative biology and taxonomic classification.</title>
        <authorList>
            <person name="Goeker M."/>
        </authorList>
    </citation>
    <scope>NUCLEOTIDE SEQUENCE [LARGE SCALE GENOMIC DNA]</scope>
    <source>
        <strain evidence="1 2">DSM 25532</strain>
    </source>
</reference>